<feature type="domain" description="EF-hand" evidence="13">
    <location>
        <begin position="44"/>
        <end position="79"/>
    </location>
</feature>
<keyword evidence="3 12" id="KW-0732">Signal</keyword>
<dbReference type="Gene3D" id="1.10.238.10">
    <property type="entry name" value="EF-hand"/>
    <property type="match status" value="3"/>
</dbReference>
<comment type="subcellular location">
    <subcellularLocation>
        <location evidence="1">Endoplasmic reticulum lumen</location>
    </subcellularLocation>
</comment>
<keyword evidence="4" id="KW-0677">Repeat</keyword>
<dbReference type="PROSITE" id="PS00018">
    <property type="entry name" value="EF_HAND_1"/>
    <property type="match status" value="3"/>
</dbReference>
<evidence type="ECO:0000256" key="8">
    <source>
        <dbReference type="ARBA" id="ARBA00023186"/>
    </source>
</evidence>
<evidence type="ECO:0000256" key="12">
    <source>
        <dbReference type="SAM" id="SignalP"/>
    </source>
</evidence>
<dbReference type="GO" id="GO:0015031">
    <property type="term" value="P:protein transport"/>
    <property type="evidence" value="ECO:0007669"/>
    <property type="project" value="UniProtKB-ARBA"/>
</dbReference>
<dbReference type="AlphaFoldDB" id="A0A077Z8X9"/>
<evidence type="ECO:0000259" key="13">
    <source>
        <dbReference type="PROSITE" id="PS50222"/>
    </source>
</evidence>
<dbReference type="InterPro" id="IPR011992">
    <property type="entry name" value="EF-hand-dom_pair"/>
</dbReference>
<dbReference type="STRING" id="36087.A0A077Z8X9"/>
<comment type="function">
    <text evidence="9">Probable molecular chaperone assisting protein biosynthesis and transport in the endoplasmic reticulum. Required for the proper biosynthesis and transport of pulmonary surfactant-associated protein A/SP-A, pulmonary surfactant-associated protein D/SP-D and the lipid transporter ABCA3. By regulating both the proper expression and the degradation through the endoplasmic reticulum-associated protein degradation pathway of these proteins plays a crucial role in pulmonary surfactant homeostasis. Has an anti-fibrotic activity by negatively regulating the secretion of type I and type III collagens. This calcium-binding protein also transiently associates with immature PCSK6 and regulates its secretion.</text>
</comment>
<evidence type="ECO:0000256" key="9">
    <source>
        <dbReference type="ARBA" id="ARBA00056975"/>
    </source>
</evidence>
<evidence type="ECO:0000256" key="10">
    <source>
        <dbReference type="ARBA" id="ARBA00063143"/>
    </source>
</evidence>
<evidence type="ECO:0000256" key="3">
    <source>
        <dbReference type="ARBA" id="ARBA00022729"/>
    </source>
</evidence>
<evidence type="ECO:0000256" key="1">
    <source>
        <dbReference type="ARBA" id="ARBA00004319"/>
    </source>
</evidence>
<dbReference type="PANTHER" id="PTHR10827">
    <property type="entry name" value="RETICULOCALBIN"/>
    <property type="match status" value="1"/>
</dbReference>
<sequence length="296" mass="34636">MSRLLAEIVLLSLTLIVQSAKHDHDEPFVGDELAKEMEQLTPEQTKAKLEILIKAIDKNKDGFTDEEELKAHIKHMQKRYLDNDITRSWSNFDAKSLTNGKLSWDSYKESLYGKPSSEDELTAEYRDMVLRDESRWKKADTDGDGFLNRDEYGCFLHPESCEHMKDVVVEETLKDMDRNGDSMVDLEEYINDMYRPEDYPDQKKEPEWVEAERKMFQQYRDKDKDGKLNADELKAWLMPDDFDHAEAEAKHLINVADDDKDQKLSLKEILDHYETFVGSQVTDYGEQLQKHDPSEL</sequence>
<dbReference type="PANTHER" id="PTHR10827:SF52">
    <property type="entry name" value="IP16409P"/>
    <property type="match status" value="1"/>
</dbReference>
<dbReference type="InterPro" id="IPR002048">
    <property type="entry name" value="EF_hand_dom"/>
</dbReference>
<evidence type="ECO:0000256" key="7">
    <source>
        <dbReference type="ARBA" id="ARBA00023180"/>
    </source>
</evidence>
<keyword evidence="6" id="KW-0106">Calcium</keyword>
<dbReference type="Proteomes" id="UP000030665">
    <property type="component" value="Unassembled WGS sequence"/>
</dbReference>
<comment type="subunit">
    <text evidence="10">Interacts with PCSK6 (immature form including the propeptide); probably involved in the maturation and the secretion of PCSK6.</text>
</comment>
<dbReference type="FunFam" id="1.10.238.10:FF:000104">
    <property type="entry name" value="calumenin isoform X1"/>
    <property type="match status" value="1"/>
</dbReference>
<evidence type="ECO:0000256" key="5">
    <source>
        <dbReference type="ARBA" id="ARBA00022824"/>
    </source>
</evidence>
<evidence type="ECO:0000256" key="11">
    <source>
        <dbReference type="ARBA" id="ARBA00072696"/>
    </source>
</evidence>
<evidence type="ECO:0000313" key="15">
    <source>
        <dbReference type="Proteomes" id="UP000030665"/>
    </source>
</evidence>
<dbReference type="GO" id="GO:0005509">
    <property type="term" value="F:calcium ion binding"/>
    <property type="evidence" value="ECO:0007669"/>
    <property type="project" value="InterPro"/>
</dbReference>
<protein>
    <recommendedName>
        <fullName evidence="11">Reticulocalbin-3</fullName>
    </recommendedName>
</protein>
<reference evidence="14" key="1">
    <citation type="submission" date="2014-01" db="EMBL/GenBank/DDBJ databases">
        <authorList>
            <person name="Aslett M."/>
        </authorList>
    </citation>
    <scope>NUCLEOTIDE SEQUENCE</scope>
</reference>
<dbReference type="SUPFAM" id="SSF47473">
    <property type="entry name" value="EF-hand"/>
    <property type="match status" value="2"/>
</dbReference>
<organism evidence="14 15">
    <name type="scientific">Trichuris trichiura</name>
    <name type="common">Whipworm</name>
    <name type="synonym">Trichocephalus trichiurus</name>
    <dbReference type="NCBI Taxonomy" id="36087"/>
    <lineage>
        <taxon>Eukaryota</taxon>
        <taxon>Metazoa</taxon>
        <taxon>Ecdysozoa</taxon>
        <taxon>Nematoda</taxon>
        <taxon>Enoplea</taxon>
        <taxon>Dorylaimia</taxon>
        <taxon>Trichinellida</taxon>
        <taxon>Trichuridae</taxon>
        <taxon>Trichuris</taxon>
    </lineage>
</organism>
<feature type="domain" description="EF-hand" evidence="13">
    <location>
        <begin position="244"/>
        <end position="279"/>
    </location>
</feature>
<gene>
    <name evidence="14" type="ORF">TTRE_0000438801</name>
</gene>
<keyword evidence="7" id="KW-0325">Glycoprotein</keyword>
<dbReference type="OrthoDB" id="293868at2759"/>
<reference evidence="14" key="2">
    <citation type="submission" date="2014-03" db="EMBL/GenBank/DDBJ databases">
        <title>The whipworm genome and dual-species transcriptomics of an intimate host-pathogen interaction.</title>
        <authorList>
            <person name="Foth B.J."/>
            <person name="Tsai I.J."/>
            <person name="Reid A.J."/>
            <person name="Bancroft A.J."/>
            <person name="Nichol S."/>
            <person name="Tracey A."/>
            <person name="Holroyd N."/>
            <person name="Cotton J.A."/>
            <person name="Stanley E.J."/>
            <person name="Zarowiecki M."/>
            <person name="Liu J.Z."/>
            <person name="Huckvale T."/>
            <person name="Cooper P.J."/>
            <person name="Grencis R.K."/>
            <person name="Berriman M."/>
        </authorList>
    </citation>
    <scope>NUCLEOTIDE SEQUENCE [LARGE SCALE GENOMIC DNA]</scope>
</reference>
<feature type="domain" description="EF-hand" evidence="13">
    <location>
        <begin position="221"/>
        <end position="243"/>
    </location>
</feature>
<keyword evidence="15" id="KW-1185">Reference proteome</keyword>
<keyword evidence="2" id="KW-0479">Metal-binding</keyword>
<accession>A0A077Z8X9</accession>
<evidence type="ECO:0000256" key="4">
    <source>
        <dbReference type="ARBA" id="ARBA00022737"/>
    </source>
</evidence>
<dbReference type="Pfam" id="PF13499">
    <property type="entry name" value="EF-hand_7"/>
    <property type="match status" value="1"/>
</dbReference>
<evidence type="ECO:0000256" key="2">
    <source>
        <dbReference type="ARBA" id="ARBA00022723"/>
    </source>
</evidence>
<dbReference type="PROSITE" id="PS50222">
    <property type="entry name" value="EF_HAND_2"/>
    <property type="match status" value="4"/>
</dbReference>
<evidence type="ECO:0000313" key="14">
    <source>
        <dbReference type="EMBL" id="CDW56113.1"/>
    </source>
</evidence>
<dbReference type="GO" id="GO:0005788">
    <property type="term" value="C:endoplasmic reticulum lumen"/>
    <property type="evidence" value="ECO:0007669"/>
    <property type="project" value="UniProtKB-SubCell"/>
</dbReference>
<dbReference type="InterPro" id="IPR018247">
    <property type="entry name" value="EF_Hand_1_Ca_BS"/>
</dbReference>
<keyword evidence="5" id="KW-0256">Endoplasmic reticulum</keyword>
<feature type="signal peptide" evidence="12">
    <location>
        <begin position="1"/>
        <end position="19"/>
    </location>
</feature>
<keyword evidence="8" id="KW-0143">Chaperone</keyword>
<dbReference type="CDD" id="cd16226">
    <property type="entry name" value="EFh_CREC_Calumenin_like"/>
    <property type="match status" value="1"/>
</dbReference>
<dbReference type="Pfam" id="PF13202">
    <property type="entry name" value="EF-hand_5"/>
    <property type="match status" value="2"/>
</dbReference>
<proteinExistence type="predicted"/>
<feature type="chain" id="PRO_5001728519" description="Reticulocalbin-3" evidence="12">
    <location>
        <begin position="20"/>
        <end position="296"/>
    </location>
</feature>
<feature type="domain" description="EF-hand" evidence="13">
    <location>
        <begin position="127"/>
        <end position="162"/>
    </location>
</feature>
<dbReference type="EMBL" id="HG806008">
    <property type="protein sequence ID" value="CDW56113.1"/>
    <property type="molecule type" value="Genomic_DNA"/>
</dbReference>
<evidence type="ECO:0000256" key="6">
    <source>
        <dbReference type="ARBA" id="ARBA00022837"/>
    </source>
</evidence>
<dbReference type="SMART" id="SM00054">
    <property type="entry name" value="EFh"/>
    <property type="match status" value="5"/>
</dbReference>
<name>A0A077Z8X9_TRITR</name>